<dbReference type="KEGG" id="ehx:EMIHUDRAFT_229957"/>
<name>A0A0D3KB75_EMIH1</name>
<dbReference type="EnsemblProtists" id="EOD05318">
    <property type="protein sequence ID" value="EOD05318"/>
    <property type="gene ID" value="EMIHUDRAFT_198974"/>
</dbReference>
<dbReference type="RefSeq" id="XP_005785439.1">
    <property type="nucleotide sequence ID" value="XM_005785382.1"/>
</dbReference>
<accession>A0A0D3KB75</accession>
<dbReference type="OMA" id="VEHADFC"/>
<proteinExistence type="predicted"/>
<dbReference type="GeneID" id="17251474"/>
<organism evidence="1 2">
    <name type="scientific">Emiliania huxleyi (strain CCMP1516)</name>
    <dbReference type="NCBI Taxonomy" id="280463"/>
    <lineage>
        <taxon>Eukaryota</taxon>
        <taxon>Haptista</taxon>
        <taxon>Haptophyta</taxon>
        <taxon>Prymnesiophyceae</taxon>
        <taxon>Isochrysidales</taxon>
        <taxon>Noelaerhabdaceae</taxon>
        <taxon>Emiliania</taxon>
    </lineage>
</organism>
<dbReference type="AlphaFoldDB" id="A0A0D3KB75"/>
<dbReference type="KEGG" id="ehx:EMIHUDRAFT_198974"/>
<protein>
    <submittedName>
        <fullName evidence="1">Uncharacterized protein</fullName>
    </submittedName>
</protein>
<dbReference type="Proteomes" id="UP000013827">
    <property type="component" value="Unassembled WGS sequence"/>
</dbReference>
<dbReference type="HOGENOM" id="CLU_1100212_0_0_1"/>
<evidence type="ECO:0000313" key="1">
    <source>
        <dbReference type="EnsemblProtists" id="EOD33010"/>
    </source>
</evidence>
<reference evidence="2" key="1">
    <citation type="journal article" date="2013" name="Nature">
        <title>Pan genome of the phytoplankton Emiliania underpins its global distribution.</title>
        <authorList>
            <person name="Read B.A."/>
            <person name="Kegel J."/>
            <person name="Klute M.J."/>
            <person name="Kuo A."/>
            <person name="Lefebvre S.C."/>
            <person name="Maumus F."/>
            <person name="Mayer C."/>
            <person name="Miller J."/>
            <person name="Monier A."/>
            <person name="Salamov A."/>
            <person name="Young J."/>
            <person name="Aguilar M."/>
            <person name="Claverie J.M."/>
            <person name="Frickenhaus S."/>
            <person name="Gonzalez K."/>
            <person name="Herman E.K."/>
            <person name="Lin Y.C."/>
            <person name="Napier J."/>
            <person name="Ogata H."/>
            <person name="Sarno A.F."/>
            <person name="Shmutz J."/>
            <person name="Schroeder D."/>
            <person name="de Vargas C."/>
            <person name="Verret F."/>
            <person name="von Dassow P."/>
            <person name="Valentin K."/>
            <person name="Van de Peer Y."/>
            <person name="Wheeler G."/>
            <person name="Dacks J.B."/>
            <person name="Delwiche C.F."/>
            <person name="Dyhrman S.T."/>
            <person name="Glockner G."/>
            <person name="John U."/>
            <person name="Richards T."/>
            <person name="Worden A.Z."/>
            <person name="Zhang X."/>
            <person name="Grigoriev I.V."/>
            <person name="Allen A.E."/>
            <person name="Bidle K."/>
            <person name="Borodovsky M."/>
            <person name="Bowler C."/>
            <person name="Brownlee C."/>
            <person name="Cock J.M."/>
            <person name="Elias M."/>
            <person name="Gladyshev V.N."/>
            <person name="Groth M."/>
            <person name="Guda C."/>
            <person name="Hadaegh A."/>
            <person name="Iglesias-Rodriguez M.D."/>
            <person name="Jenkins J."/>
            <person name="Jones B.M."/>
            <person name="Lawson T."/>
            <person name="Leese F."/>
            <person name="Lindquist E."/>
            <person name="Lobanov A."/>
            <person name="Lomsadze A."/>
            <person name="Malik S.B."/>
            <person name="Marsh M.E."/>
            <person name="Mackinder L."/>
            <person name="Mock T."/>
            <person name="Mueller-Roeber B."/>
            <person name="Pagarete A."/>
            <person name="Parker M."/>
            <person name="Probert I."/>
            <person name="Quesneville H."/>
            <person name="Raines C."/>
            <person name="Rensing S.A."/>
            <person name="Riano-Pachon D.M."/>
            <person name="Richier S."/>
            <person name="Rokitta S."/>
            <person name="Shiraiwa Y."/>
            <person name="Soanes D.M."/>
            <person name="van der Giezen M."/>
            <person name="Wahlund T.M."/>
            <person name="Williams B."/>
            <person name="Wilson W."/>
            <person name="Wolfe G."/>
            <person name="Wurch L.L."/>
        </authorList>
    </citation>
    <scope>NUCLEOTIDE SEQUENCE</scope>
</reference>
<dbReference type="PaxDb" id="2903-EOD05318"/>
<sequence>MATLRLPLVRYPSVLFPGSAVTLSSSPLAAAISAALRYDSRIAVLGPVGRIAVELRLVCDQHLSDKPSGVVHGLTGDRRRLHSLAEGGEGGASISNFEPVDDDPMLSPAREERVHDEAQRARDLLERGVEQRAFSLEPSHLDDELGLGPLCDPRRRPSDFWLAGRLPLATSLRASCLASTCPLKRLCEVNDAMRLLLCNDPARFRHRLRLQVETPASDGCHGIGIGGSATPRTIVAEAPPSYAWVADNSFPHG</sequence>
<dbReference type="RefSeq" id="XP_005757747.1">
    <property type="nucleotide sequence ID" value="XM_005757690.1"/>
</dbReference>
<evidence type="ECO:0000313" key="2">
    <source>
        <dbReference type="Proteomes" id="UP000013827"/>
    </source>
</evidence>
<dbReference type="EnsemblProtists" id="EOD33010">
    <property type="protein sequence ID" value="EOD33010"/>
    <property type="gene ID" value="EMIHUDRAFT_229957"/>
</dbReference>
<reference evidence="1" key="2">
    <citation type="submission" date="2024-10" db="UniProtKB">
        <authorList>
            <consortium name="EnsemblProtists"/>
        </authorList>
    </citation>
    <scope>IDENTIFICATION</scope>
</reference>
<keyword evidence="2" id="KW-1185">Reference proteome</keyword>
<dbReference type="GeneID" id="17278345"/>